<dbReference type="SUPFAM" id="SSF53822">
    <property type="entry name" value="Periplasmic binding protein-like I"/>
    <property type="match status" value="1"/>
</dbReference>
<dbReference type="InterPro" id="IPR028082">
    <property type="entry name" value="Peripla_BP_I"/>
</dbReference>
<dbReference type="Pfam" id="PF13377">
    <property type="entry name" value="Peripla_BP_3"/>
    <property type="match status" value="1"/>
</dbReference>
<dbReference type="PRINTS" id="PR00035">
    <property type="entry name" value="HTHGNTR"/>
</dbReference>
<dbReference type="InterPro" id="IPR000524">
    <property type="entry name" value="Tscrpt_reg_HTH_GntR"/>
</dbReference>
<dbReference type="EMBL" id="AP025739">
    <property type="protein sequence ID" value="BDI32518.1"/>
    <property type="molecule type" value="Genomic_DNA"/>
</dbReference>
<name>A0A402D5W9_9BACT</name>
<evidence type="ECO:0000256" key="4">
    <source>
        <dbReference type="SAM" id="MobiDB-lite"/>
    </source>
</evidence>
<gene>
    <name evidence="5" type="ORF">CCAX7_45690</name>
</gene>
<dbReference type="RefSeq" id="WP_119324881.1">
    <property type="nucleotide sequence ID" value="NZ_AP025739.1"/>
</dbReference>
<evidence type="ECO:0000256" key="3">
    <source>
        <dbReference type="ARBA" id="ARBA00023163"/>
    </source>
</evidence>
<dbReference type="PROSITE" id="PS50949">
    <property type="entry name" value="HTH_GNTR"/>
    <property type="match status" value="1"/>
</dbReference>
<keyword evidence="2" id="KW-0238">DNA-binding</keyword>
<dbReference type="SMART" id="SM00345">
    <property type="entry name" value="HTH_GNTR"/>
    <property type="match status" value="1"/>
</dbReference>
<dbReference type="PANTHER" id="PTHR30146:SF109">
    <property type="entry name" value="HTH-TYPE TRANSCRIPTIONAL REGULATOR GALS"/>
    <property type="match status" value="1"/>
</dbReference>
<feature type="region of interest" description="Disordered" evidence="4">
    <location>
        <begin position="76"/>
        <end position="112"/>
    </location>
</feature>
<protein>
    <submittedName>
        <fullName evidence="5">Uncharacterized protein</fullName>
    </submittedName>
</protein>
<evidence type="ECO:0000256" key="2">
    <source>
        <dbReference type="ARBA" id="ARBA00023125"/>
    </source>
</evidence>
<dbReference type="Pfam" id="PF00392">
    <property type="entry name" value="GntR"/>
    <property type="match status" value="1"/>
</dbReference>
<sequence>MTFHLSGLPNEAGQASRRQVSERVAAVLSDRIRSGVYVAGEPLPTERTLAADLGVHRRSVRIAIEHLVRDGLVTHRPKCRPTVGSAPLETSDEKARDEKRSAPAEQVSRRTPPRISASNLVALIMWHGGGPLEHAGTAQQRIFWGMNQALMQLGRHAVFLDIGGKHIGSDEENAAREAEHLRYIRDQGFGGALFYPYAYRHNHDLAREVSRSVPLVLLDRNMPGVDVDFMGLENHGAMVTVVEYLLARGHRRIAFMTRFEPIQTVQNRTQGYVDAVRGAGDPEVTEMILNIPPYKGERSWTLFDALFRLPKDQRPTAAVCVSDYLAVAVAERLEHLGLSIPGDVALTGVDDIVPALPNGVGLTTLAQPYEEIGIQAVDLLMRRIRDRRATIVSVGLPADLIVRESAEIDLNRSQAANG</sequence>
<keyword evidence="6" id="KW-1185">Reference proteome</keyword>
<dbReference type="InterPro" id="IPR036390">
    <property type="entry name" value="WH_DNA-bd_sf"/>
</dbReference>
<proteinExistence type="predicted"/>
<feature type="compositionally biased region" description="Basic and acidic residues" evidence="4">
    <location>
        <begin position="91"/>
        <end position="102"/>
    </location>
</feature>
<evidence type="ECO:0000256" key="1">
    <source>
        <dbReference type="ARBA" id="ARBA00023015"/>
    </source>
</evidence>
<reference evidence="5 6" key="1">
    <citation type="journal article" date="2019" name="Int. J. Syst. Evol. Microbiol.">
        <title>Capsulimonas corticalis gen. nov., sp. nov., an aerobic capsulated bacterium, of a novel bacterial order, Capsulimonadales ord. nov., of the class Armatimonadia of the phylum Armatimonadetes.</title>
        <authorList>
            <person name="Li J."/>
            <person name="Kudo C."/>
            <person name="Tonouchi A."/>
        </authorList>
    </citation>
    <scope>NUCLEOTIDE SEQUENCE [LARGE SCALE GENOMIC DNA]</scope>
    <source>
        <strain evidence="5 6">AX-7</strain>
    </source>
</reference>
<dbReference type="PANTHER" id="PTHR30146">
    <property type="entry name" value="LACI-RELATED TRANSCRIPTIONAL REPRESSOR"/>
    <property type="match status" value="1"/>
</dbReference>
<dbReference type="GO" id="GO:0003700">
    <property type="term" value="F:DNA-binding transcription factor activity"/>
    <property type="evidence" value="ECO:0007669"/>
    <property type="project" value="InterPro"/>
</dbReference>
<accession>A0A402D5W9</accession>
<dbReference type="OrthoDB" id="457376at2"/>
<organism evidence="5 6">
    <name type="scientific">Capsulimonas corticalis</name>
    <dbReference type="NCBI Taxonomy" id="2219043"/>
    <lineage>
        <taxon>Bacteria</taxon>
        <taxon>Bacillati</taxon>
        <taxon>Armatimonadota</taxon>
        <taxon>Armatimonadia</taxon>
        <taxon>Capsulimonadales</taxon>
        <taxon>Capsulimonadaceae</taxon>
        <taxon>Capsulimonas</taxon>
    </lineage>
</organism>
<dbReference type="KEGG" id="ccot:CCAX7_45690"/>
<dbReference type="InterPro" id="IPR036388">
    <property type="entry name" value="WH-like_DNA-bd_sf"/>
</dbReference>
<evidence type="ECO:0000313" key="6">
    <source>
        <dbReference type="Proteomes" id="UP000287394"/>
    </source>
</evidence>
<keyword evidence="1" id="KW-0805">Transcription regulation</keyword>
<dbReference type="AlphaFoldDB" id="A0A402D5W9"/>
<dbReference type="GO" id="GO:0000976">
    <property type="term" value="F:transcription cis-regulatory region binding"/>
    <property type="evidence" value="ECO:0007669"/>
    <property type="project" value="TreeGrafter"/>
</dbReference>
<dbReference type="Gene3D" id="3.40.50.2300">
    <property type="match status" value="2"/>
</dbReference>
<dbReference type="CDD" id="cd07377">
    <property type="entry name" value="WHTH_GntR"/>
    <property type="match status" value="1"/>
</dbReference>
<dbReference type="SUPFAM" id="SSF46785">
    <property type="entry name" value="Winged helix' DNA-binding domain"/>
    <property type="match status" value="1"/>
</dbReference>
<dbReference type="CDD" id="cd06267">
    <property type="entry name" value="PBP1_LacI_sugar_binding-like"/>
    <property type="match status" value="1"/>
</dbReference>
<dbReference type="Proteomes" id="UP000287394">
    <property type="component" value="Chromosome"/>
</dbReference>
<evidence type="ECO:0000313" key="5">
    <source>
        <dbReference type="EMBL" id="BDI32518.1"/>
    </source>
</evidence>
<dbReference type="InterPro" id="IPR046335">
    <property type="entry name" value="LacI/GalR-like_sensor"/>
</dbReference>
<dbReference type="Gene3D" id="1.10.10.10">
    <property type="entry name" value="Winged helix-like DNA-binding domain superfamily/Winged helix DNA-binding domain"/>
    <property type="match status" value="1"/>
</dbReference>
<keyword evidence="3" id="KW-0804">Transcription</keyword>